<keyword evidence="5 6" id="KW-0472">Membrane</keyword>
<evidence type="ECO:0000256" key="1">
    <source>
        <dbReference type="ARBA" id="ARBA00004141"/>
    </source>
</evidence>
<dbReference type="AlphaFoldDB" id="A0A7S3XEP0"/>
<dbReference type="PANTHER" id="PTHR13890:SF31">
    <property type="entry name" value="MAGNESIUM TRANSPORTER MRS2-2-RELATED"/>
    <property type="match status" value="1"/>
</dbReference>
<dbReference type="InterPro" id="IPR045863">
    <property type="entry name" value="CorA_TM1_TM2"/>
</dbReference>
<comment type="function">
    <text evidence="6">Magnesium transporter that may mediate the influx of magnesium.</text>
</comment>
<feature type="region of interest" description="Disordered" evidence="8">
    <location>
        <begin position="290"/>
        <end position="313"/>
    </location>
</feature>
<dbReference type="GO" id="GO:0016020">
    <property type="term" value="C:membrane"/>
    <property type="evidence" value="ECO:0007669"/>
    <property type="project" value="UniProtKB-SubCell"/>
</dbReference>
<evidence type="ECO:0000313" key="9">
    <source>
        <dbReference type="EMBL" id="CAE0609022.1"/>
    </source>
</evidence>
<dbReference type="InterPro" id="IPR039204">
    <property type="entry name" value="MRS2-like"/>
</dbReference>
<accession>A0A7S3XEP0</accession>
<keyword evidence="6" id="KW-0460">Magnesium</keyword>
<keyword evidence="4 6" id="KW-1133">Transmembrane helix</keyword>
<dbReference type="CDD" id="cd12823">
    <property type="entry name" value="Mrs2_Mfm1p-like"/>
    <property type="match status" value="1"/>
</dbReference>
<feature type="compositionally biased region" description="Basic and acidic residues" evidence="8">
    <location>
        <begin position="1"/>
        <end position="12"/>
    </location>
</feature>
<comment type="subcellular location">
    <subcellularLocation>
        <location evidence="1 6">Membrane</location>
        <topology evidence="1 6">Multi-pass membrane protein</topology>
    </subcellularLocation>
</comment>
<dbReference type="PANTHER" id="PTHR13890">
    <property type="entry name" value="RNA SPLICING PROTEIN MRS2, MITOCHONDRIAL"/>
    <property type="match status" value="1"/>
</dbReference>
<proteinExistence type="inferred from homology"/>
<protein>
    <recommendedName>
        <fullName evidence="6">Magnesium transporter</fullName>
    </recommendedName>
</protein>
<evidence type="ECO:0000256" key="2">
    <source>
        <dbReference type="ARBA" id="ARBA00007535"/>
    </source>
</evidence>
<keyword evidence="3 6" id="KW-0812">Transmembrane</keyword>
<dbReference type="Gene3D" id="1.20.58.340">
    <property type="entry name" value="Magnesium transport protein CorA, transmembrane region"/>
    <property type="match status" value="2"/>
</dbReference>
<feature type="coiled-coil region" evidence="7">
    <location>
        <begin position="339"/>
        <end position="366"/>
    </location>
</feature>
<keyword evidence="6" id="KW-0406">Ion transport</keyword>
<evidence type="ECO:0000256" key="5">
    <source>
        <dbReference type="ARBA" id="ARBA00023136"/>
    </source>
</evidence>
<dbReference type="SUPFAM" id="SSF144083">
    <property type="entry name" value="Magnesium transport protein CorA, transmembrane region"/>
    <property type="match status" value="1"/>
</dbReference>
<feature type="region of interest" description="Disordered" evidence="8">
    <location>
        <begin position="1"/>
        <end position="50"/>
    </location>
</feature>
<feature type="transmembrane region" description="Helical" evidence="6">
    <location>
        <begin position="376"/>
        <end position="397"/>
    </location>
</feature>
<name>A0A7S3XEP0_9CHLO</name>
<sequence length="465" mass="52460">MDGMDAAKHDEGSANGSEEVPRTDEESVLSDAETQELLNGSESANRTKKFSRKRSLSFPAKLSDVAASEPTLAIAPKLTAQRPRDVAHRKSNWHKIDELGNLETICVDKYHLASTLNVPYRDMRVLDPLIPSETPSSIFIRENALVLNLEHIKAVVLADRCYILASDAVKLFVHEVLERLSLKAAHGEDTVEKKDMKYALSLDAKDLPFELRVLEAALAEICRAMEREVAGLVEEAIPALDKLASRVSRDKLEKVHWIKIKLNRLVYRVGNIREELKKLLDDDDDMRDMLIGQQSSTNDGSEPDPAISGTGRYSTSTNSLLEEAMDDVESLLEIYFMLSDNSHKRLRNLEQKIDDTEDLINIDLNSKRNELFGLEVILTSFTAVFGFVAMIGAIFGMNLENRWEDSHVAFMWVTIGSCLVGFLIIMLVMWYLRRRRVLFVSLPRADMEDNSSPDPHAYLRGLRSL</sequence>
<evidence type="ECO:0000256" key="8">
    <source>
        <dbReference type="SAM" id="MobiDB-lite"/>
    </source>
</evidence>
<evidence type="ECO:0000256" key="7">
    <source>
        <dbReference type="SAM" id="Coils"/>
    </source>
</evidence>
<reference evidence="9" key="1">
    <citation type="submission" date="2021-01" db="EMBL/GenBank/DDBJ databases">
        <authorList>
            <person name="Corre E."/>
            <person name="Pelletier E."/>
            <person name="Niang G."/>
            <person name="Scheremetjew M."/>
            <person name="Finn R."/>
            <person name="Kale V."/>
            <person name="Holt S."/>
            <person name="Cochrane G."/>
            <person name="Meng A."/>
            <person name="Brown T."/>
            <person name="Cohen L."/>
        </authorList>
    </citation>
    <scope>NUCLEOTIDE SEQUENCE</scope>
    <source>
        <strain evidence="9">CCMP1897</strain>
    </source>
</reference>
<organism evidence="9">
    <name type="scientific">Picocystis salinarum</name>
    <dbReference type="NCBI Taxonomy" id="88271"/>
    <lineage>
        <taxon>Eukaryota</taxon>
        <taxon>Viridiplantae</taxon>
        <taxon>Chlorophyta</taxon>
        <taxon>Picocystophyceae</taxon>
        <taxon>Picocystales</taxon>
        <taxon>Picocystaceae</taxon>
        <taxon>Picocystis</taxon>
    </lineage>
</organism>
<dbReference type="Pfam" id="PF22099">
    <property type="entry name" value="MRS2-like"/>
    <property type="match status" value="1"/>
</dbReference>
<keyword evidence="7" id="KW-0175">Coiled coil</keyword>
<feature type="transmembrane region" description="Helical" evidence="6">
    <location>
        <begin position="409"/>
        <end position="432"/>
    </location>
</feature>
<evidence type="ECO:0000256" key="6">
    <source>
        <dbReference type="RuleBase" id="RU366041"/>
    </source>
</evidence>
<evidence type="ECO:0000256" key="4">
    <source>
        <dbReference type="ARBA" id="ARBA00022989"/>
    </source>
</evidence>
<dbReference type="EMBL" id="HBIS01003158">
    <property type="protein sequence ID" value="CAE0609022.1"/>
    <property type="molecule type" value="Transcribed_RNA"/>
</dbReference>
<dbReference type="GO" id="GO:0015095">
    <property type="term" value="F:magnesium ion transmembrane transporter activity"/>
    <property type="evidence" value="ECO:0007669"/>
    <property type="project" value="TreeGrafter"/>
</dbReference>
<gene>
    <name evidence="9" type="ORF">PSAL00342_LOCUS2841</name>
</gene>
<keyword evidence="6" id="KW-0813">Transport</keyword>
<comment type="similarity">
    <text evidence="2 6">Belongs to the CorA metal ion transporter (MIT) (TC 1.A.35.5) family.</text>
</comment>
<dbReference type="Gene3D" id="2.40.128.330">
    <property type="match status" value="1"/>
</dbReference>
<evidence type="ECO:0000256" key="3">
    <source>
        <dbReference type="ARBA" id="ARBA00022692"/>
    </source>
</evidence>